<keyword evidence="2" id="KW-1185">Reference proteome</keyword>
<name>A0A5C5VM72_9BACT</name>
<evidence type="ECO:0000313" key="1">
    <source>
        <dbReference type="EMBL" id="TWT39080.1"/>
    </source>
</evidence>
<comment type="caution">
    <text evidence="1">The sequence shown here is derived from an EMBL/GenBank/DDBJ whole genome shotgun (WGS) entry which is preliminary data.</text>
</comment>
<proteinExistence type="predicted"/>
<dbReference type="EMBL" id="SJPF01000001">
    <property type="protein sequence ID" value="TWT39080.1"/>
    <property type="molecule type" value="Genomic_DNA"/>
</dbReference>
<evidence type="ECO:0000313" key="2">
    <source>
        <dbReference type="Proteomes" id="UP000318878"/>
    </source>
</evidence>
<sequence length="176" mass="19894">MNHRNLNVLVNRHFTYSYGQPTDPIDDLISAVDDLLKMDCADEALNLLRSTEHASDPRLTNARGVCQMRLGLIDAAVATYRTLVLEPVGSFLAVRNSLHDAYKTNLATALMLKGNVPHGEQVLEEIRNKNYPMIDKLRSVVAVWRRELSPWENIEHQLGFTTFRPVSLPFKPGELV</sequence>
<accession>A0A5C5VM72</accession>
<organism evidence="1 2">
    <name type="scientific">Blastopirellula retiformator</name>
    <dbReference type="NCBI Taxonomy" id="2527970"/>
    <lineage>
        <taxon>Bacteria</taxon>
        <taxon>Pseudomonadati</taxon>
        <taxon>Planctomycetota</taxon>
        <taxon>Planctomycetia</taxon>
        <taxon>Pirellulales</taxon>
        <taxon>Pirellulaceae</taxon>
        <taxon>Blastopirellula</taxon>
    </lineage>
</organism>
<dbReference type="AlphaFoldDB" id="A0A5C5VM72"/>
<dbReference type="Proteomes" id="UP000318878">
    <property type="component" value="Unassembled WGS sequence"/>
</dbReference>
<dbReference type="RefSeq" id="WP_146429278.1">
    <property type="nucleotide sequence ID" value="NZ_SJPF01000001.1"/>
</dbReference>
<evidence type="ECO:0008006" key="3">
    <source>
        <dbReference type="Google" id="ProtNLM"/>
    </source>
</evidence>
<reference evidence="1 2" key="1">
    <citation type="submission" date="2019-02" db="EMBL/GenBank/DDBJ databases">
        <title>Deep-cultivation of Planctomycetes and their phenomic and genomic characterization uncovers novel biology.</title>
        <authorList>
            <person name="Wiegand S."/>
            <person name="Jogler M."/>
            <person name="Boedeker C."/>
            <person name="Pinto D."/>
            <person name="Vollmers J."/>
            <person name="Rivas-Marin E."/>
            <person name="Kohn T."/>
            <person name="Peeters S.H."/>
            <person name="Heuer A."/>
            <person name="Rast P."/>
            <person name="Oberbeckmann S."/>
            <person name="Bunk B."/>
            <person name="Jeske O."/>
            <person name="Meyerdierks A."/>
            <person name="Storesund J.E."/>
            <person name="Kallscheuer N."/>
            <person name="Luecker S."/>
            <person name="Lage O.M."/>
            <person name="Pohl T."/>
            <person name="Merkel B.J."/>
            <person name="Hornburger P."/>
            <person name="Mueller R.-W."/>
            <person name="Bruemmer F."/>
            <person name="Labrenz M."/>
            <person name="Spormann A.M."/>
            <person name="Op Den Camp H."/>
            <person name="Overmann J."/>
            <person name="Amann R."/>
            <person name="Jetten M.S.M."/>
            <person name="Mascher T."/>
            <person name="Medema M.H."/>
            <person name="Devos D.P."/>
            <person name="Kaster A.-K."/>
            <person name="Ovreas L."/>
            <person name="Rohde M."/>
            <person name="Galperin M.Y."/>
            <person name="Jogler C."/>
        </authorList>
    </citation>
    <scope>NUCLEOTIDE SEQUENCE [LARGE SCALE GENOMIC DNA]</scope>
    <source>
        <strain evidence="1 2">Enr8</strain>
    </source>
</reference>
<dbReference type="OrthoDB" id="273604at2"/>
<protein>
    <recommendedName>
        <fullName evidence="3">Tetratricopeptide repeat protein</fullName>
    </recommendedName>
</protein>
<gene>
    <name evidence="1" type="ORF">Enr8_07750</name>
</gene>